<feature type="compositionally biased region" description="Polar residues" evidence="1">
    <location>
        <begin position="1"/>
        <end position="14"/>
    </location>
</feature>
<dbReference type="EMBL" id="JAHLUH010000004">
    <property type="protein sequence ID" value="KAG7728735.1"/>
    <property type="molecule type" value="Genomic_DNA"/>
</dbReference>
<dbReference type="Proteomes" id="UP000738402">
    <property type="component" value="Unassembled WGS sequence"/>
</dbReference>
<comment type="caution">
    <text evidence="2">The sequence shown here is derived from an EMBL/GenBank/DDBJ whole genome shotgun (WGS) entry which is preliminary data.</text>
</comment>
<proteinExistence type="predicted"/>
<evidence type="ECO:0000313" key="2">
    <source>
        <dbReference type="EMBL" id="KAG7728735.1"/>
    </source>
</evidence>
<accession>A0AAN6D7A5</accession>
<feature type="region of interest" description="Disordered" evidence="1">
    <location>
        <begin position="1"/>
        <end position="43"/>
    </location>
</feature>
<evidence type="ECO:0000313" key="3">
    <source>
        <dbReference type="Proteomes" id="UP000738402"/>
    </source>
</evidence>
<sequence>MTDGVPTQNTSATQKRVGAAKTDHMPARCSRRPGWRGERAMAPPSTPCGDCRLQVYAGGPFSGRVGLFVGREGRKMAHFWFARRKKPVFRVCGAARRSPAEQGAPLSPLVRRRRLSRARRGLSSKLGLFSSSPPVRSIANFSHVPSGAFSAITAKSERSLCAGQRQHSFRPPNRWRSCSVYPQYTQTQSLPALGPFCVQIAPGFGPWSA</sequence>
<organism evidence="2 3">
    <name type="scientific">Ogataea haglerorum</name>
    <dbReference type="NCBI Taxonomy" id="1937702"/>
    <lineage>
        <taxon>Eukaryota</taxon>
        <taxon>Fungi</taxon>
        <taxon>Dikarya</taxon>
        <taxon>Ascomycota</taxon>
        <taxon>Saccharomycotina</taxon>
        <taxon>Pichiomycetes</taxon>
        <taxon>Pichiales</taxon>
        <taxon>Pichiaceae</taxon>
        <taxon>Ogataea</taxon>
    </lineage>
</organism>
<dbReference type="AlphaFoldDB" id="A0AAN6D7A5"/>
<evidence type="ECO:0000256" key="1">
    <source>
        <dbReference type="SAM" id="MobiDB-lite"/>
    </source>
</evidence>
<gene>
    <name evidence="2" type="ORF">KL933_001968</name>
</gene>
<reference evidence="2" key="1">
    <citation type="journal article" date="2021" name="G3 (Bethesda)">
        <title>Genomic diversity, chromosomal rearrangements, and interspecies hybridization in the ogataea polymorpha species complex.</title>
        <authorList>
            <person name="Hanson S.J."/>
            <person name="Cinneide E.O."/>
            <person name="Salzberg L.I."/>
            <person name="Wolfe K.H."/>
            <person name="McGowan J."/>
            <person name="Fitzpatrick D.A."/>
            <person name="Matlin K."/>
        </authorList>
    </citation>
    <scope>NUCLEOTIDE SEQUENCE</scope>
    <source>
        <strain evidence="2">83-405-1</strain>
    </source>
</reference>
<name>A0AAN6D7A5_9ASCO</name>
<protein>
    <submittedName>
        <fullName evidence="2">Uncharacterized protein</fullName>
    </submittedName>
</protein>